<comment type="caution">
    <text evidence="5">The sequence shown here is derived from an EMBL/GenBank/DDBJ whole genome shotgun (WGS) entry which is preliminary data.</text>
</comment>
<feature type="domain" description="HTH araC/xylS-type" evidence="4">
    <location>
        <begin position="230"/>
        <end position="327"/>
    </location>
</feature>
<name>A0A418WFC3_9PROT</name>
<protein>
    <submittedName>
        <fullName evidence="5">AraC family transcriptional regulator</fullName>
    </submittedName>
</protein>
<accession>A0A418WFC3</accession>
<evidence type="ECO:0000256" key="1">
    <source>
        <dbReference type="ARBA" id="ARBA00023015"/>
    </source>
</evidence>
<proteinExistence type="predicted"/>
<organism evidence="5 6">
    <name type="scientific">Oleomonas cavernae</name>
    <dbReference type="NCBI Taxonomy" id="2320859"/>
    <lineage>
        <taxon>Bacteria</taxon>
        <taxon>Pseudomonadati</taxon>
        <taxon>Pseudomonadota</taxon>
        <taxon>Alphaproteobacteria</taxon>
        <taxon>Acetobacterales</taxon>
        <taxon>Acetobacteraceae</taxon>
        <taxon>Oleomonas</taxon>
    </lineage>
</organism>
<dbReference type="RefSeq" id="WP_119779252.1">
    <property type="nucleotide sequence ID" value="NZ_QYUK01000011.1"/>
</dbReference>
<dbReference type="EMBL" id="QYUK01000011">
    <property type="protein sequence ID" value="RJF88619.1"/>
    <property type="molecule type" value="Genomic_DNA"/>
</dbReference>
<evidence type="ECO:0000259" key="4">
    <source>
        <dbReference type="PROSITE" id="PS01124"/>
    </source>
</evidence>
<dbReference type="PANTHER" id="PTHR47894:SF4">
    <property type="entry name" value="HTH-TYPE TRANSCRIPTIONAL REGULATOR GADX"/>
    <property type="match status" value="1"/>
</dbReference>
<dbReference type="PANTHER" id="PTHR47894">
    <property type="entry name" value="HTH-TYPE TRANSCRIPTIONAL REGULATOR GADX"/>
    <property type="match status" value="1"/>
</dbReference>
<dbReference type="AlphaFoldDB" id="A0A418WFC3"/>
<evidence type="ECO:0000256" key="3">
    <source>
        <dbReference type="ARBA" id="ARBA00023163"/>
    </source>
</evidence>
<keyword evidence="1" id="KW-0805">Transcription regulation</keyword>
<reference evidence="5 6" key="1">
    <citation type="submission" date="2018-09" db="EMBL/GenBank/DDBJ databases">
        <authorList>
            <person name="Zhu H."/>
        </authorList>
    </citation>
    <scope>NUCLEOTIDE SEQUENCE [LARGE SCALE GENOMIC DNA]</scope>
    <source>
        <strain evidence="5 6">K1W22B-8</strain>
    </source>
</reference>
<keyword evidence="2" id="KW-0238">DNA-binding</keyword>
<dbReference type="GO" id="GO:0000976">
    <property type="term" value="F:transcription cis-regulatory region binding"/>
    <property type="evidence" value="ECO:0007669"/>
    <property type="project" value="TreeGrafter"/>
</dbReference>
<dbReference type="Proteomes" id="UP000284605">
    <property type="component" value="Unassembled WGS sequence"/>
</dbReference>
<dbReference type="Gene3D" id="1.10.10.60">
    <property type="entry name" value="Homeodomain-like"/>
    <property type="match status" value="1"/>
</dbReference>
<dbReference type="GO" id="GO:0003700">
    <property type="term" value="F:DNA-binding transcription factor activity"/>
    <property type="evidence" value="ECO:0007669"/>
    <property type="project" value="InterPro"/>
</dbReference>
<dbReference type="Pfam" id="PF12625">
    <property type="entry name" value="Arabinose_bd"/>
    <property type="match status" value="1"/>
</dbReference>
<evidence type="ECO:0000256" key="2">
    <source>
        <dbReference type="ARBA" id="ARBA00023125"/>
    </source>
</evidence>
<dbReference type="InterPro" id="IPR032687">
    <property type="entry name" value="AraC-type_N"/>
</dbReference>
<keyword evidence="6" id="KW-1185">Reference proteome</keyword>
<gene>
    <name evidence="5" type="ORF">D3874_17790</name>
</gene>
<dbReference type="GO" id="GO:0005829">
    <property type="term" value="C:cytosol"/>
    <property type="evidence" value="ECO:0007669"/>
    <property type="project" value="TreeGrafter"/>
</dbReference>
<dbReference type="SMART" id="SM00342">
    <property type="entry name" value="HTH_ARAC"/>
    <property type="match status" value="1"/>
</dbReference>
<dbReference type="PROSITE" id="PS01124">
    <property type="entry name" value="HTH_ARAC_FAMILY_2"/>
    <property type="match status" value="1"/>
</dbReference>
<dbReference type="InterPro" id="IPR009057">
    <property type="entry name" value="Homeodomain-like_sf"/>
</dbReference>
<evidence type="ECO:0000313" key="5">
    <source>
        <dbReference type="EMBL" id="RJF88619.1"/>
    </source>
</evidence>
<keyword evidence="3" id="KW-0804">Transcription</keyword>
<dbReference type="Pfam" id="PF12833">
    <property type="entry name" value="HTH_18"/>
    <property type="match status" value="1"/>
</dbReference>
<evidence type="ECO:0000313" key="6">
    <source>
        <dbReference type="Proteomes" id="UP000284605"/>
    </source>
</evidence>
<dbReference type="InterPro" id="IPR018060">
    <property type="entry name" value="HTH_AraC"/>
</dbReference>
<sequence>MTDMIGGTSLLHYASLVSSLGGDPEALIRARGVDPTSVGDPDRLMSFSTAAALVGSAAAELNCPDFGMRLAKWQGIQILGPVALLIRHSETVADAIDGVSRFLYHCAPPDIAKLKRGPQSAVFTLEVARRQLAYREQWIEKGLVIAMEAFRLMLGEAFVPLRVTMQHRRISPPGTYRKYFGRPVEFGCELNSVHLPADALCQPIRGRDPAVLALAESHLAQIGPALPLVEHVRELIHQMFKVNRANLVSIAQAMDIHPRVLQRRLAEAGSSFEGILDVARRDLARHLSATGMPVSQIAAMLGYAEQSSYTRACWRWYSESPRQLIARCRRDSSRSQVVDR</sequence>
<dbReference type="SUPFAM" id="SSF46689">
    <property type="entry name" value="Homeodomain-like"/>
    <property type="match status" value="1"/>
</dbReference>
<dbReference type="OrthoDB" id="9805730at2"/>